<dbReference type="AlphaFoldDB" id="A0AAV6JUF3"/>
<evidence type="ECO:0000256" key="1">
    <source>
        <dbReference type="SAM" id="MobiDB-lite"/>
    </source>
</evidence>
<dbReference type="Proteomes" id="UP000823749">
    <property type="component" value="Chromosome 6"/>
</dbReference>
<organism evidence="2 3">
    <name type="scientific">Rhododendron griersonianum</name>
    <dbReference type="NCBI Taxonomy" id="479676"/>
    <lineage>
        <taxon>Eukaryota</taxon>
        <taxon>Viridiplantae</taxon>
        <taxon>Streptophyta</taxon>
        <taxon>Embryophyta</taxon>
        <taxon>Tracheophyta</taxon>
        <taxon>Spermatophyta</taxon>
        <taxon>Magnoliopsida</taxon>
        <taxon>eudicotyledons</taxon>
        <taxon>Gunneridae</taxon>
        <taxon>Pentapetalae</taxon>
        <taxon>asterids</taxon>
        <taxon>Ericales</taxon>
        <taxon>Ericaceae</taxon>
        <taxon>Ericoideae</taxon>
        <taxon>Rhodoreae</taxon>
        <taxon>Rhododendron</taxon>
    </lineage>
</organism>
<dbReference type="InterPro" id="IPR036291">
    <property type="entry name" value="NAD(P)-bd_dom_sf"/>
</dbReference>
<dbReference type="SUPFAM" id="SSF51735">
    <property type="entry name" value="NAD(P)-binding Rossmann-fold domains"/>
    <property type="match status" value="1"/>
</dbReference>
<protein>
    <submittedName>
        <fullName evidence="2">Uncharacterized protein</fullName>
    </submittedName>
</protein>
<dbReference type="Gene3D" id="3.40.50.720">
    <property type="entry name" value="NAD(P)-binding Rossmann-like Domain"/>
    <property type="match status" value="1"/>
</dbReference>
<proteinExistence type="predicted"/>
<dbReference type="EMBL" id="JACTNZ010000006">
    <property type="protein sequence ID" value="KAG5543811.1"/>
    <property type="molecule type" value="Genomic_DNA"/>
</dbReference>
<comment type="caution">
    <text evidence="2">The sequence shown here is derived from an EMBL/GenBank/DDBJ whole genome shotgun (WGS) entry which is preliminary data.</text>
</comment>
<evidence type="ECO:0000313" key="2">
    <source>
        <dbReference type="EMBL" id="KAG5543811.1"/>
    </source>
</evidence>
<name>A0AAV6JUF3_9ERIC</name>
<evidence type="ECO:0000313" key="3">
    <source>
        <dbReference type="Proteomes" id="UP000823749"/>
    </source>
</evidence>
<keyword evidence="3" id="KW-1185">Reference proteome</keyword>
<gene>
    <name evidence="2" type="ORF">RHGRI_016535</name>
</gene>
<accession>A0AAV6JUF3</accession>
<sequence>MGPFVLIGFGATVNVAKTQKGSTVAVFGLGAVGLAEGRAAAMANVGKRTRSGGAKLEPKWCDSLTPHQQLQQYGRSICFRVADTGTGVFEFYCIPFDFNDDSDSQSKNQKNDEPPPLPTVMTHREQGKGVRSANSGERAAVTDFILYSFQFFNEGAGHEPITRRRLYLACDIMTLVG</sequence>
<reference evidence="2 3" key="1">
    <citation type="submission" date="2020-08" db="EMBL/GenBank/DDBJ databases">
        <title>Plant Genome Project.</title>
        <authorList>
            <person name="Zhang R.-G."/>
        </authorList>
    </citation>
    <scope>NUCLEOTIDE SEQUENCE [LARGE SCALE GENOMIC DNA]</scope>
    <source>
        <strain evidence="2">WSP0</strain>
        <tissue evidence="2">Leaf</tissue>
    </source>
</reference>
<feature type="region of interest" description="Disordered" evidence="1">
    <location>
        <begin position="102"/>
        <end position="135"/>
    </location>
</feature>